<keyword evidence="8 10" id="KW-0012">Acyltransferase</keyword>
<keyword evidence="5 10" id="KW-0472">Membrane</keyword>
<evidence type="ECO:0000256" key="3">
    <source>
        <dbReference type="ARBA" id="ARBA00022692"/>
    </source>
</evidence>
<evidence type="ECO:0000256" key="11">
    <source>
        <dbReference type="SAM" id="MobiDB-lite"/>
    </source>
</evidence>
<keyword evidence="6" id="KW-0564">Palmitate</keyword>
<feature type="transmembrane region" description="Helical" evidence="10">
    <location>
        <begin position="201"/>
        <end position="224"/>
    </location>
</feature>
<gene>
    <name evidence="13" type="ORF">B5807_10008</name>
</gene>
<evidence type="ECO:0000256" key="6">
    <source>
        <dbReference type="ARBA" id="ARBA00023139"/>
    </source>
</evidence>
<dbReference type="OMA" id="HIYLIWA"/>
<evidence type="ECO:0000256" key="8">
    <source>
        <dbReference type="ARBA" id="ARBA00023315"/>
    </source>
</evidence>
<evidence type="ECO:0000313" key="13">
    <source>
        <dbReference type="EMBL" id="OSS47320.1"/>
    </source>
</evidence>
<evidence type="ECO:0000256" key="1">
    <source>
        <dbReference type="ARBA" id="ARBA00004141"/>
    </source>
</evidence>
<feature type="domain" description="Palmitoyltransferase DHHC" evidence="12">
    <location>
        <begin position="155"/>
        <end position="315"/>
    </location>
</feature>
<name>A0A1Y2LU43_EPING</name>
<evidence type="ECO:0000256" key="10">
    <source>
        <dbReference type="RuleBase" id="RU079119"/>
    </source>
</evidence>
<feature type="region of interest" description="Disordered" evidence="11">
    <location>
        <begin position="349"/>
        <end position="371"/>
    </location>
</feature>
<dbReference type="Pfam" id="PF01529">
    <property type="entry name" value="DHHC"/>
    <property type="match status" value="1"/>
</dbReference>
<protein>
    <recommendedName>
        <fullName evidence="10">Palmitoyltransferase</fullName>
        <ecNumber evidence="10">2.3.1.225</ecNumber>
    </recommendedName>
</protein>
<dbReference type="EC" id="2.3.1.225" evidence="10"/>
<dbReference type="InterPro" id="IPR001594">
    <property type="entry name" value="Palmitoyltrfase_DHHC"/>
</dbReference>
<dbReference type="Proteomes" id="UP000193240">
    <property type="component" value="Unassembled WGS sequence"/>
</dbReference>
<dbReference type="GO" id="GO:0005783">
    <property type="term" value="C:endoplasmic reticulum"/>
    <property type="evidence" value="ECO:0007669"/>
    <property type="project" value="TreeGrafter"/>
</dbReference>
<keyword evidence="4 10" id="KW-1133">Transmembrane helix</keyword>
<evidence type="ECO:0000256" key="9">
    <source>
        <dbReference type="ARBA" id="ARBA00048048"/>
    </source>
</evidence>
<evidence type="ECO:0000259" key="12">
    <source>
        <dbReference type="Pfam" id="PF01529"/>
    </source>
</evidence>
<comment type="similarity">
    <text evidence="10">Belongs to the DHHC palmitoyltransferase family.</text>
</comment>
<evidence type="ECO:0000256" key="4">
    <source>
        <dbReference type="ARBA" id="ARBA00022989"/>
    </source>
</evidence>
<comment type="domain">
    <text evidence="10">The DHHC domain is required for palmitoyltransferase activity.</text>
</comment>
<dbReference type="InParanoid" id="A0A1Y2LU43"/>
<comment type="catalytic activity">
    <reaction evidence="9 10">
        <text>L-cysteinyl-[protein] + hexadecanoyl-CoA = S-hexadecanoyl-L-cysteinyl-[protein] + CoA</text>
        <dbReference type="Rhea" id="RHEA:36683"/>
        <dbReference type="Rhea" id="RHEA-COMP:10131"/>
        <dbReference type="Rhea" id="RHEA-COMP:11032"/>
        <dbReference type="ChEBI" id="CHEBI:29950"/>
        <dbReference type="ChEBI" id="CHEBI:57287"/>
        <dbReference type="ChEBI" id="CHEBI:57379"/>
        <dbReference type="ChEBI" id="CHEBI:74151"/>
        <dbReference type="EC" id="2.3.1.225"/>
    </reaction>
</comment>
<comment type="subcellular location">
    <subcellularLocation>
        <location evidence="1">Membrane</location>
        <topology evidence="1">Multi-pass membrane protein</topology>
    </subcellularLocation>
</comment>
<evidence type="ECO:0000256" key="5">
    <source>
        <dbReference type="ARBA" id="ARBA00023136"/>
    </source>
</evidence>
<evidence type="ECO:0000256" key="2">
    <source>
        <dbReference type="ARBA" id="ARBA00022679"/>
    </source>
</evidence>
<feature type="transmembrane region" description="Helical" evidence="10">
    <location>
        <begin position="283"/>
        <end position="304"/>
    </location>
</feature>
<keyword evidence="7" id="KW-0449">Lipoprotein</keyword>
<feature type="transmembrane region" description="Helical" evidence="10">
    <location>
        <begin position="6"/>
        <end position="24"/>
    </location>
</feature>
<keyword evidence="14" id="KW-1185">Reference proteome</keyword>
<keyword evidence="2 10" id="KW-0808">Transferase</keyword>
<sequence>MALARTLFIAVFAISFFTFVAFFGRLPTFRNTPIGFLNRLFVLHIPSFLRRLDVRLTNGRITSGSSRLGHYLMHDKHPVIVVFFLGLVTACAVLILPTAWQGIRSYHKLLVLLLLPQPYLWLWLSAKSNSTTYITPHNHASQMQLYPYDRVLYHPGNTCSTCHLLKPARSKHCSICKTCVSRMDHHCIWVNNCLGRGNYKYFLLLLLSTGVLIAYGAYLAWYFLTPLVNAQYTKYESWYTYKPTPATDPTSWTNWLGAKGHYFAILLSLYLDAGGLRVAGVGLLALLTWPLPLGLLAYHIYLIWAGMTTNESAKWADWRDDMADGVVFLGRRRDDTMAENRVDRIHAAGASRRRASSGSSSDEPILTPGEDEELVALEEPSTSWPLESRHILVRTRDGQAPKTLPVRVQRVAEPDSFERVWSLAAVENVYDLGFWDNLVEVLTN</sequence>
<dbReference type="InterPro" id="IPR039859">
    <property type="entry name" value="PFA4/ZDH16/20/ERF2-like"/>
</dbReference>
<dbReference type="GO" id="GO:0019706">
    <property type="term" value="F:protein-cysteine S-palmitoyltransferase activity"/>
    <property type="evidence" value="ECO:0007669"/>
    <property type="project" value="UniProtKB-EC"/>
</dbReference>
<accession>A0A1Y2LU43</accession>
<dbReference type="AlphaFoldDB" id="A0A1Y2LU43"/>
<reference evidence="13 14" key="1">
    <citation type="journal article" date="2017" name="Genome Announc.">
        <title>Genome sequence of the saprophytic ascomycete Epicoccum nigrum ICMP 19927 strain isolated from New Zealand.</title>
        <authorList>
            <person name="Fokin M."/>
            <person name="Fleetwood D."/>
            <person name="Weir B.S."/>
            <person name="Villas-Boas S.G."/>
        </authorList>
    </citation>
    <scope>NUCLEOTIDE SEQUENCE [LARGE SCALE GENOMIC DNA]</scope>
    <source>
        <strain evidence="13 14">ICMP 19927</strain>
    </source>
</reference>
<organism evidence="13 14">
    <name type="scientific">Epicoccum nigrum</name>
    <name type="common">Soil fungus</name>
    <name type="synonym">Epicoccum purpurascens</name>
    <dbReference type="NCBI Taxonomy" id="105696"/>
    <lineage>
        <taxon>Eukaryota</taxon>
        <taxon>Fungi</taxon>
        <taxon>Dikarya</taxon>
        <taxon>Ascomycota</taxon>
        <taxon>Pezizomycotina</taxon>
        <taxon>Dothideomycetes</taxon>
        <taxon>Pleosporomycetidae</taxon>
        <taxon>Pleosporales</taxon>
        <taxon>Pleosporineae</taxon>
        <taxon>Didymellaceae</taxon>
        <taxon>Epicoccum</taxon>
    </lineage>
</organism>
<dbReference type="PANTHER" id="PTHR22883:SF480">
    <property type="entry name" value="PALMITOYLTRANSFERASE SWF1"/>
    <property type="match status" value="1"/>
</dbReference>
<dbReference type="STRING" id="105696.A0A1Y2LU43"/>
<dbReference type="GO" id="GO:0016020">
    <property type="term" value="C:membrane"/>
    <property type="evidence" value="ECO:0007669"/>
    <property type="project" value="UniProtKB-SubCell"/>
</dbReference>
<dbReference type="GO" id="GO:0006612">
    <property type="term" value="P:protein targeting to membrane"/>
    <property type="evidence" value="ECO:0007669"/>
    <property type="project" value="TreeGrafter"/>
</dbReference>
<keyword evidence="3 10" id="KW-0812">Transmembrane</keyword>
<evidence type="ECO:0000313" key="14">
    <source>
        <dbReference type="Proteomes" id="UP000193240"/>
    </source>
</evidence>
<proteinExistence type="inferred from homology"/>
<dbReference type="PANTHER" id="PTHR22883">
    <property type="entry name" value="ZINC FINGER DHHC DOMAIN CONTAINING PROTEIN"/>
    <property type="match status" value="1"/>
</dbReference>
<dbReference type="PROSITE" id="PS50216">
    <property type="entry name" value="DHHC"/>
    <property type="match status" value="1"/>
</dbReference>
<dbReference type="EMBL" id="KZ107849">
    <property type="protein sequence ID" value="OSS47320.1"/>
    <property type="molecule type" value="Genomic_DNA"/>
</dbReference>
<dbReference type="GO" id="GO:0005794">
    <property type="term" value="C:Golgi apparatus"/>
    <property type="evidence" value="ECO:0007669"/>
    <property type="project" value="TreeGrafter"/>
</dbReference>
<feature type="transmembrane region" description="Helical" evidence="10">
    <location>
        <begin position="79"/>
        <end position="100"/>
    </location>
</feature>
<evidence type="ECO:0000256" key="7">
    <source>
        <dbReference type="ARBA" id="ARBA00023288"/>
    </source>
</evidence>